<dbReference type="OrthoDB" id="2788229at2759"/>
<name>A0A0C9XJ59_9AGAR</name>
<evidence type="ECO:0000313" key="2">
    <source>
        <dbReference type="Proteomes" id="UP000054477"/>
    </source>
</evidence>
<evidence type="ECO:0008006" key="3">
    <source>
        <dbReference type="Google" id="ProtNLM"/>
    </source>
</evidence>
<dbReference type="Proteomes" id="UP000054477">
    <property type="component" value="Unassembled WGS sequence"/>
</dbReference>
<reference evidence="2" key="2">
    <citation type="submission" date="2015-01" db="EMBL/GenBank/DDBJ databases">
        <title>Evolutionary Origins and Diversification of the Mycorrhizal Mutualists.</title>
        <authorList>
            <consortium name="DOE Joint Genome Institute"/>
            <consortium name="Mycorrhizal Genomics Consortium"/>
            <person name="Kohler A."/>
            <person name="Kuo A."/>
            <person name="Nagy L.G."/>
            <person name="Floudas D."/>
            <person name="Copeland A."/>
            <person name="Barry K.W."/>
            <person name="Cichocki N."/>
            <person name="Veneault-Fourrey C."/>
            <person name="LaButti K."/>
            <person name="Lindquist E.A."/>
            <person name="Lipzen A."/>
            <person name="Lundell T."/>
            <person name="Morin E."/>
            <person name="Murat C."/>
            <person name="Riley R."/>
            <person name="Ohm R."/>
            <person name="Sun H."/>
            <person name="Tunlid A."/>
            <person name="Henrissat B."/>
            <person name="Grigoriev I.V."/>
            <person name="Hibbett D.S."/>
            <person name="Martin F."/>
        </authorList>
    </citation>
    <scope>NUCLEOTIDE SEQUENCE [LARGE SCALE GENOMIC DNA]</scope>
    <source>
        <strain evidence="2">LaAM-08-1</strain>
    </source>
</reference>
<reference evidence="1 2" key="1">
    <citation type="submission" date="2014-04" db="EMBL/GenBank/DDBJ databases">
        <authorList>
            <consortium name="DOE Joint Genome Institute"/>
            <person name="Kuo A."/>
            <person name="Kohler A."/>
            <person name="Nagy L.G."/>
            <person name="Floudas D."/>
            <person name="Copeland A."/>
            <person name="Barry K.W."/>
            <person name="Cichocki N."/>
            <person name="Veneault-Fourrey C."/>
            <person name="LaButti K."/>
            <person name="Lindquist E.A."/>
            <person name="Lipzen A."/>
            <person name="Lundell T."/>
            <person name="Morin E."/>
            <person name="Murat C."/>
            <person name="Sun H."/>
            <person name="Tunlid A."/>
            <person name="Henrissat B."/>
            <person name="Grigoriev I.V."/>
            <person name="Hibbett D.S."/>
            <person name="Martin F."/>
            <person name="Nordberg H.P."/>
            <person name="Cantor M.N."/>
            <person name="Hua S.X."/>
        </authorList>
    </citation>
    <scope>NUCLEOTIDE SEQUENCE [LARGE SCALE GENOMIC DNA]</scope>
    <source>
        <strain evidence="1 2">LaAM-08-1</strain>
    </source>
</reference>
<evidence type="ECO:0000313" key="1">
    <source>
        <dbReference type="EMBL" id="KIJ97626.1"/>
    </source>
</evidence>
<proteinExistence type="predicted"/>
<sequence>MSSKVISSVPAEITGLFLDNCYEGSDSSCATLISCSLVCKKWVPATRRQLFSDVTASVGRGILQFGNLFHSPNATITPFVKSMSIVAADGNRQTGTQGKSLVQLLSRLAVVPFHSFSLEFEDGKVSTKERSPEPLSTFARDLIGSYHTVVSLSLHCDFGTLLDLVELVCSLPSLKVADLSPRIGDANICPERCPPATLQKIKIQRDLLPVLDWISNITPDHSISDIFLVYTPSVEDTNKISQFLKLQGNKLTKLALKSKDVSKQNLFGNAHVDISGNGSLHTLEIRSLHPNYLKGTLDSVSATLSELNIDFGDNDLVGSERLNEILSGPHFLQLQTFTIGRASWADGMEESLSSFRSRAIFRREASTV</sequence>
<accession>A0A0C9XJ59</accession>
<gene>
    <name evidence="1" type="ORF">K443DRAFT_105325</name>
</gene>
<organism evidence="1 2">
    <name type="scientific">Laccaria amethystina LaAM-08-1</name>
    <dbReference type="NCBI Taxonomy" id="1095629"/>
    <lineage>
        <taxon>Eukaryota</taxon>
        <taxon>Fungi</taxon>
        <taxon>Dikarya</taxon>
        <taxon>Basidiomycota</taxon>
        <taxon>Agaricomycotina</taxon>
        <taxon>Agaricomycetes</taxon>
        <taxon>Agaricomycetidae</taxon>
        <taxon>Agaricales</taxon>
        <taxon>Agaricineae</taxon>
        <taxon>Hydnangiaceae</taxon>
        <taxon>Laccaria</taxon>
    </lineage>
</organism>
<dbReference type="AlphaFoldDB" id="A0A0C9XJ59"/>
<dbReference type="EMBL" id="KN838688">
    <property type="protein sequence ID" value="KIJ97626.1"/>
    <property type="molecule type" value="Genomic_DNA"/>
</dbReference>
<dbReference type="HOGENOM" id="CLU_729716_0_0_1"/>
<keyword evidence="2" id="KW-1185">Reference proteome</keyword>
<protein>
    <recommendedName>
        <fullName evidence="3">F-box domain-containing protein</fullName>
    </recommendedName>
</protein>